<evidence type="ECO:0000256" key="1">
    <source>
        <dbReference type="ARBA" id="ARBA00022448"/>
    </source>
</evidence>
<feature type="non-terminal residue" evidence="7">
    <location>
        <position position="139"/>
    </location>
</feature>
<dbReference type="PANTHER" id="PTHR11961">
    <property type="entry name" value="CYTOCHROME C"/>
    <property type="match status" value="1"/>
</dbReference>
<dbReference type="PRINTS" id="PR00604">
    <property type="entry name" value="CYTCHRMECIAB"/>
</dbReference>
<keyword evidence="5" id="KW-0408">Iron</keyword>
<keyword evidence="2" id="KW-0349">Heme</keyword>
<feature type="non-terminal residue" evidence="7">
    <location>
        <position position="1"/>
    </location>
</feature>
<evidence type="ECO:0000256" key="5">
    <source>
        <dbReference type="ARBA" id="ARBA00023004"/>
    </source>
</evidence>
<evidence type="ECO:0000313" key="7">
    <source>
        <dbReference type="EMBL" id="SVB39596.1"/>
    </source>
</evidence>
<dbReference type="Gene3D" id="1.10.760.10">
    <property type="entry name" value="Cytochrome c-like domain"/>
    <property type="match status" value="1"/>
</dbReference>
<accession>A0A382DMB0</accession>
<dbReference type="GO" id="GO:0046872">
    <property type="term" value="F:metal ion binding"/>
    <property type="evidence" value="ECO:0007669"/>
    <property type="project" value="UniProtKB-KW"/>
</dbReference>
<dbReference type="InterPro" id="IPR036909">
    <property type="entry name" value="Cyt_c-like_dom_sf"/>
</dbReference>
<protein>
    <recommendedName>
        <fullName evidence="6">Cytochrome c domain-containing protein</fullName>
    </recommendedName>
</protein>
<evidence type="ECO:0000259" key="6">
    <source>
        <dbReference type="PROSITE" id="PS51007"/>
    </source>
</evidence>
<feature type="domain" description="Cytochrome c" evidence="6">
    <location>
        <begin position="50"/>
        <end position="139"/>
    </location>
</feature>
<dbReference type="AlphaFoldDB" id="A0A382DMB0"/>
<name>A0A382DMB0_9ZZZZ</name>
<keyword evidence="1" id="KW-0813">Transport</keyword>
<evidence type="ECO:0000256" key="2">
    <source>
        <dbReference type="ARBA" id="ARBA00022617"/>
    </source>
</evidence>
<reference evidence="7" key="1">
    <citation type="submission" date="2018-05" db="EMBL/GenBank/DDBJ databases">
        <authorList>
            <person name="Lanie J.A."/>
            <person name="Ng W.-L."/>
            <person name="Kazmierczak K.M."/>
            <person name="Andrzejewski T.M."/>
            <person name="Davidsen T.M."/>
            <person name="Wayne K.J."/>
            <person name="Tettelin H."/>
            <person name="Glass J.I."/>
            <person name="Rusch D."/>
            <person name="Podicherti R."/>
            <person name="Tsui H.-C.T."/>
            <person name="Winkler M.E."/>
        </authorList>
    </citation>
    <scope>NUCLEOTIDE SEQUENCE</scope>
</reference>
<keyword evidence="4" id="KW-0249">Electron transport</keyword>
<dbReference type="PROSITE" id="PS51007">
    <property type="entry name" value="CYTC"/>
    <property type="match status" value="1"/>
</dbReference>
<dbReference type="InterPro" id="IPR002327">
    <property type="entry name" value="Cyt_c_1A/1B"/>
</dbReference>
<gene>
    <name evidence="7" type="ORF">METZ01_LOCUS192450</name>
</gene>
<keyword evidence="3" id="KW-0479">Metal-binding</keyword>
<proteinExistence type="predicted"/>
<dbReference type="GO" id="GO:0009055">
    <property type="term" value="F:electron transfer activity"/>
    <property type="evidence" value="ECO:0007669"/>
    <property type="project" value="InterPro"/>
</dbReference>
<evidence type="ECO:0000256" key="3">
    <source>
        <dbReference type="ARBA" id="ARBA00022723"/>
    </source>
</evidence>
<sequence length="139" mass="15791">VDPKLNLICCIFLLFIVSCGDQEKIENLESQREVDALSSEGKIAELVSTGDLERGRKLFIQCRACHSLRQGEPHKVGPNLYGIFNSKAATREGFNYSDEFIASTIEWDFSTLDLWLEKPYLLVPGNRMVFSGMNKEKDR</sequence>
<organism evidence="7">
    <name type="scientific">marine metagenome</name>
    <dbReference type="NCBI Taxonomy" id="408172"/>
    <lineage>
        <taxon>unclassified sequences</taxon>
        <taxon>metagenomes</taxon>
        <taxon>ecological metagenomes</taxon>
    </lineage>
</organism>
<evidence type="ECO:0000256" key="4">
    <source>
        <dbReference type="ARBA" id="ARBA00022982"/>
    </source>
</evidence>
<dbReference type="EMBL" id="UINC01040141">
    <property type="protein sequence ID" value="SVB39596.1"/>
    <property type="molecule type" value="Genomic_DNA"/>
</dbReference>
<dbReference type="GO" id="GO:0020037">
    <property type="term" value="F:heme binding"/>
    <property type="evidence" value="ECO:0007669"/>
    <property type="project" value="InterPro"/>
</dbReference>
<dbReference type="SUPFAM" id="SSF46626">
    <property type="entry name" value="Cytochrome c"/>
    <property type="match status" value="1"/>
</dbReference>
<dbReference type="InterPro" id="IPR009056">
    <property type="entry name" value="Cyt_c-like_dom"/>
</dbReference>